<dbReference type="InterPro" id="IPR000182">
    <property type="entry name" value="GNAT_dom"/>
</dbReference>
<dbReference type="EMBL" id="BJWH01000003">
    <property type="protein sequence ID" value="GEL97279.1"/>
    <property type="molecule type" value="Genomic_DNA"/>
</dbReference>
<dbReference type="RefSeq" id="WP_146844854.1">
    <property type="nucleotide sequence ID" value="NZ_BJWH01000003.1"/>
</dbReference>
<dbReference type="PROSITE" id="PS51186">
    <property type="entry name" value="GNAT"/>
    <property type="match status" value="1"/>
</dbReference>
<proteinExistence type="predicted"/>
<keyword evidence="3" id="KW-1185">Reference proteome</keyword>
<dbReference type="AlphaFoldDB" id="A0A511JHI1"/>
<evidence type="ECO:0000313" key="3">
    <source>
        <dbReference type="Proteomes" id="UP000321049"/>
    </source>
</evidence>
<dbReference type="Pfam" id="PF00583">
    <property type="entry name" value="Acetyltransf_1"/>
    <property type="match status" value="1"/>
</dbReference>
<sequence length="202" mass="22591">MGDAGRTIDGYRIEPLGPQTWDQFADLAERHNGVWGGCWCTYFHCYPDPIEERRALGNREFKRQRVLAGRAHAALVLDGDVAVAWAEFGPVDELPNIHHRKEWEKGVVRVPDFRITCLFVDRDHRRQGVASVAVRGALALIADAGGGLVESYPHDLPPGKKTSASFLYNATRTMYEQLGFEYQRPKGQGNCVMTTEVLASHP</sequence>
<name>A0A511JHI1_9CELL</name>
<dbReference type="OrthoDB" id="3239945at2"/>
<protein>
    <submittedName>
        <fullName evidence="2">N-acetyltransferase</fullName>
    </submittedName>
</protein>
<feature type="domain" description="N-acetyltransferase" evidence="1">
    <location>
        <begin position="11"/>
        <end position="202"/>
    </location>
</feature>
<reference evidence="2 3" key="1">
    <citation type="submission" date="2019-07" db="EMBL/GenBank/DDBJ databases">
        <title>Whole genome shotgun sequence of Cellulomonas terrae NBRC 100819.</title>
        <authorList>
            <person name="Hosoyama A."/>
            <person name="Uohara A."/>
            <person name="Ohji S."/>
            <person name="Ichikawa N."/>
        </authorList>
    </citation>
    <scope>NUCLEOTIDE SEQUENCE [LARGE SCALE GENOMIC DNA]</scope>
    <source>
        <strain evidence="2 3">NBRC 100819</strain>
    </source>
</reference>
<dbReference type="Gene3D" id="3.40.630.30">
    <property type="match status" value="1"/>
</dbReference>
<evidence type="ECO:0000259" key="1">
    <source>
        <dbReference type="PROSITE" id="PS51186"/>
    </source>
</evidence>
<dbReference type="GO" id="GO:0016747">
    <property type="term" value="F:acyltransferase activity, transferring groups other than amino-acyl groups"/>
    <property type="evidence" value="ECO:0007669"/>
    <property type="project" value="InterPro"/>
</dbReference>
<accession>A0A511JHI1</accession>
<gene>
    <name evidence="2" type="ORF">CTE05_08260</name>
</gene>
<dbReference type="SUPFAM" id="SSF55729">
    <property type="entry name" value="Acyl-CoA N-acyltransferases (Nat)"/>
    <property type="match status" value="1"/>
</dbReference>
<dbReference type="Proteomes" id="UP000321049">
    <property type="component" value="Unassembled WGS sequence"/>
</dbReference>
<keyword evidence="2" id="KW-0808">Transferase</keyword>
<comment type="caution">
    <text evidence="2">The sequence shown here is derived from an EMBL/GenBank/DDBJ whole genome shotgun (WGS) entry which is preliminary data.</text>
</comment>
<dbReference type="InterPro" id="IPR016181">
    <property type="entry name" value="Acyl_CoA_acyltransferase"/>
</dbReference>
<organism evidence="2 3">
    <name type="scientific">Cellulomonas terrae</name>
    <dbReference type="NCBI Taxonomy" id="311234"/>
    <lineage>
        <taxon>Bacteria</taxon>
        <taxon>Bacillati</taxon>
        <taxon>Actinomycetota</taxon>
        <taxon>Actinomycetes</taxon>
        <taxon>Micrococcales</taxon>
        <taxon>Cellulomonadaceae</taxon>
        <taxon>Cellulomonas</taxon>
    </lineage>
</organism>
<evidence type="ECO:0000313" key="2">
    <source>
        <dbReference type="EMBL" id="GEL97279.1"/>
    </source>
</evidence>